<evidence type="ECO:0000259" key="3">
    <source>
        <dbReference type="Pfam" id="PF02384"/>
    </source>
</evidence>
<dbReference type="InterPro" id="IPR002052">
    <property type="entry name" value="DNA_methylase_N6_adenine_CS"/>
</dbReference>
<dbReference type="EMBL" id="FONG01000017">
    <property type="protein sequence ID" value="SFF52554.1"/>
    <property type="molecule type" value="Genomic_DNA"/>
</dbReference>
<dbReference type="SUPFAM" id="SSF53335">
    <property type="entry name" value="S-adenosyl-L-methionine-dependent methyltransferases"/>
    <property type="match status" value="1"/>
</dbReference>
<dbReference type="PRINTS" id="PR00507">
    <property type="entry name" value="N12N6MTFRASE"/>
</dbReference>
<organism evidence="4 5">
    <name type="scientific">Actinacidiphila alni</name>
    <dbReference type="NCBI Taxonomy" id="380248"/>
    <lineage>
        <taxon>Bacteria</taxon>
        <taxon>Bacillati</taxon>
        <taxon>Actinomycetota</taxon>
        <taxon>Actinomycetes</taxon>
        <taxon>Kitasatosporales</taxon>
        <taxon>Streptomycetaceae</taxon>
        <taxon>Actinacidiphila</taxon>
    </lineage>
</organism>
<proteinExistence type="predicted"/>
<gene>
    <name evidence="4" type="ORF">SAMN05216251_117138</name>
</gene>
<sequence length="709" mass="74229">MPKPSALVTAAEISRLAGVTRATVSNWRRRHPDFPAPSGGTDASPLYDLEAVRAWLEARGQGAAASSAEELRSALRLAPGGSATRLVPFVLAAGRLDRKRLDELAALADADLADHAGAAVAALGGSVPASEGIGYKADEVSLLRSLIRCVRDEGGQDALDVLAERELEDSAATGTYSTPAPLADLMARLAAPTAKPYPERVLDPSCGGGSLLAAAARLGATHLYGQDVVPVQAQRSAVRLLLTAPDAEVVVRSADSLRDDAFPDLVVDAVLCNPPYADRDWGHDALAYDPRWAYGVPPRAESELAWNQHALSHLGSGGLAVMLLPPATAARASGRRIRAELLRGGALRAVIALPPGASVPLHIGLHVWILQRPGPSGPDRGRVLFIDTVDSDQRARGDRAGTQGGRAPLDWDALTSTVLRHWQAFDADSEGFADEPGTARAVPVIELLDDLTDITPARHVRLTPAGIDPSDVAHRAGDLHGQLTESLTALADRAATVTGWQAAGQDPRSWRTATVADLARGGALTVHRAARAGQDRDTPPGHTGRTVLTGRDVTAGTRASGSSDDVTLLHAVVVEEGDVLLPALGGRTVAARVADAQDAGSLLGSHLHLFRPDPERLDPWFLAGFLAAKDNVSSATVGSTAVQVQAQRLRLPLLPLVEQQRYGQAFRRLYELAGAARRAADLAAEAADLLTTGLTSGALLPADIPPDTA</sequence>
<dbReference type="InterPro" id="IPR036388">
    <property type="entry name" value="WH-like_DNA-bd_sf"/>
</dbReference>
<dbReference type="InterPro" id="IPR003356">
    <property type="entry name" value="DNA_methylase_A-5"/>
</dbReference>
<evidence type="ECO:0000256" key="1">
    <source>
        <dbReference type="ARBA" id="ARBA00022747"/>
    </source>
</evidence>
<dbReference type="GO" id="GO:0009307">
    <property type="term" value="P:DNA restriction-modification system"/>
    <property type="evidence" value="ECO:0007669"/>
    <property type="project" value="UniProtKB-KW"/>
</dbReference>
<accession>A0A1I2JDD0</accession>
<dbReference type="SUPFAM" id="SSF46955">
    <property type="entry name" value="Putative DNA-binding domain"/>
    <property type="match status" value="1"/>
</dbReference>
<dbReference type="SUPFAM" id="SSF116734">
    <property type="entry name" value="DNA methylase specificity domain"/>
    <property type="match status" value="1"/>
</dbReference>
<keyword evidence="4" id="KW-0489">Methyltransferase</keyword>
<dbReference type="Proteomes" id="UP000199323">
    <property type="component" value="Unassembled WGS sequence"/>
</dbReference>
<evidence type="ECO:0000256" key="2">
    <source>
        <dbReference type="ARBA" id="ARBA00023125"/>
    </source>
</evidence>
<dbReference type="InterPro" id="IPR029063">
    <property type="entry name" value="SAM-dependent_MTases_sf"/>
</dbReference>
<dbReference type="PANTHER" id="PTHR42998:SF1">
    <property type="entry name" value="TYPE I RESTRICTION ENZYME HINDI METHYLASE SUBUNIT"/>
    <property type="match status" value="1"/>
</dbReference>
<dbReference type="CDD" id="cd02440">
    <property type="entry name" value="AdoMet_MTases"/>
    <property type="match status" value="1"/>
</dbReference>
<dbReference type="GO" id="GO:0032259">
    <property type="term" value="P:methylation"/>
    <property type="evidence" value="ECO:0007669"/>
    <property type="project" value="UniProtKB-KW"/>
</dbReference>
<evidence type="ECO:0000313" key="4">
    <source>
        <dbReference type="EMBL" id="SFF52554.1"/>
    </source>
</evidence>
<dbReference type="Gene3D" id="3.40.50.150">
    <property type="entry name" value="Vaccinia Virus protein VP39"/>
    <property type="match status" value="1"/>
</dbReference>
<dbReference type="OrthoDB" id="9784823at2"/>
<dbReference type="AlphaFoldDB" id="A0A1I2JDD0"/>
<dbReference type="RefSeq" id="WP_093716035.1">
    <property type="nucleotide sequence ID" value="NZ_FONG01000017.1"/>
</dbReference>
<keyword evidence="4" id="KW-0808">Transferase</keyword>
<dbReference type="InterPro" id="IPR052916">
    <property type="entry name" value="Type-I_RE_MTase_Subunit"/>
</dbReference>
<dbReference type="PROSITE" id="PS00092">
    <property type="entry name" value="N6_MTASE"/>
    <property type="match status" value="1"/>
</dbReference>
<reference evidence="5" key="1">
    <citation type="submission" date="2016-10" db="EMBL/GenBank/DDBJ databases">
        <authorList>
            <person name="Varghese N."/>
            <person name="Submissions S."/>
        </authorList>
    </citation>
    <scope>NUCLEOTIDE SEQUENCE [LARGE SCALE GENOMIC DNA]</scope>
    <source>
        <strain evidence="5">CGMCC 4.3510</strain>
    </source>
</reference>
<dbReference type="Pfam" id="PF02384">
    <property type="entry name" value="N6_Mtase"/>
    <property type="match status" value="1"/>
</dbReference>
<dbReference type="Gene3D" id="1.10.10.10">
    <property type="entry name" value="Winged helix-like DNA-binding domain superfamily/Winged helix DNA-binding domain"/>
    <property type="match status" value="1"/>
</dbReference>
<keyword evidence="2" id="KW-0238">DNA-binding</keyword>
<dbReference type="GO" id="GO:0003677">
    <property type="term" value="F:DNA binding"/>
    <property type="evidence" value="ECO:0007669"/>
    <property type="project" value="UniProtKB-KW"/>
</dbReference>
<keyword evidence="1" id="KW-0680">Restriction system</keyword>
<dbReference type="Gene3D" id="3.90.220.20">
    <property type="entry name" value="DNA methylase specificity domains"/>
    <property type="match status" value="1"/>
</dbReference>
<dbReference type="PANTHER" id="PTHR42998">
    <property type="entry name" value="TYPE I RESTRICTION ENZYME HINDVIIP M PROTEIN-RELATED"/>
    <property type="match status" value="1"/>
</dbReference>
<dbReference type="InterPro" id="IPR044946">
    <property type="entry name" value="Restrct_endonuc_typeI_TRD_sf"/>
</dbReference>
<keyword evidence="5" id="KW-1185">Reference proteome</keyword>
<protein>
    <submittedName>
        <fullName evidence="4">Type I restriction-modification system, DNA methylase subunit</fullName>
    </submittedName>
</protein>
<dbReference type="STRING" id="380248.SAMN05216251_117138"/>
<dbReference type="InterPro" id="IPR009061">
    <property type="entry name" value="DNA-bd_dom_put_sf"/>
</dbReference>
<evidence type="ECO:0000313" key="5">
    <source>
        <dbReference type="Proteomes" id="UP000199323"/>
    </source>
</evidence>
<dbReference type="GO" id="GO:0008170">
    <property type="term" value="F:N-methyltransferase activity"/>
    <property type="evidence" value="ECO:0007669"/>
    <property type="project" value="InterPro"/>
</dbReference>
<name>A0A1I2JDD0_9ACTN</name>
<feature type="domain" description="DNA methylase adenine-specific" evidence="3">
    <location>
        <begin position="171"/>
        <end position="394"/>
    </location>
</feature>